<feature type="compositionally biased region" description="Low complexity" evidence="7">
    <location>
        <begin position="370"/>
        <end position="386"/>
    </location>
</feature>
<dbReference type="EC" id="2.7.1.158" evidence="1 6"/>
<accession>A0AAD5DT82</accession>
<comment type="caution">
    <text evidence="8">The sequence shown here is derived from an EMBL/GenBank/DDBJ whole genome shotgun (WGS) entry which is preliminary data.</text>
</comment>
<keyword evidence="4 6" id="KW-0418">Kinase</keyword>
<evidence type="ECO:0000256" key="5">
    <source>
        <dbReference type="ARBA" id="ARBA00022840"/>
    </source>
</evidence>
<feature type="compositionally biased region" description="Low complexity" evidence="7">
    <location>
        <begin position="178"/>
        <end position="198"/>
    </location>
</feature>
<organism evidence="8 9">
    <name type="scientific">Chlorella ohadii</name>
    <dbReference type="NCBI Taxonomy" id="2649997"/>
    <lineage>
        <taxon>Eukaryota</taxon>
        <taxon>Viridiplantae</taxon>
        <taxon>Chlorophyta</taxon>
        <taxon>core chlorophytes</taxon>
        <taxon>Trebouxiophyceae</taxon>
        <taxon>Chlorellales</taxon>
        <taxon>Chlorellaceae</taxon>
        <taxon>Chlorella clade</taxon>
        <taxon>Chlorella</taxon>
    </lineage>
</organism>
<comment type="catalytic activity">
    <reaction evidence="6">
        <text>1D-myo-inositol 1,3,4,5,6-pentakisphosphate + ATP = 1D-myo-inositol hexakisphosphate + ADP + H(+)</text>
        <dbReference type="Rhea" id="RHEA:20313"/>
        <dbReference type="ChEBI" id="CHEBI:15378"/>
        <dbReference type="ChEBI" id="CHEBI:30616"/>
        <dbReference type="ChEBI" id="CHEBI:57733"/>
        <dbReference type="ChEBI" id="CHEBI:58130"/>
        <dbReference type="ChEBI" id="CHEBI:456216"/>
        <dbReference type="EC" id="2.7.1.158"/>
    </reaction>
</comment>
<protein>
    <recommendedName>
        <fullName evidence="1 6">Inositol-pentakisphosphate 2-kinase</fullName>
        <ecNumber evidence="1 6">2.7.1.158</ecNumber>
    </recommendedName>
</protein>
<keyword evidence="5 6" id="KW-0067">ATP-binding</keyword>
<sequence length="627" mass="66269">MDDLGSPCDWQLKGEGNANLVFAYTGSDPRLVGRVLRVRKPRAAPAPDQAALEDAVWAPVLGPLAASPLSAASANSSAGLQPQQQDEPNAAEPLVAAAAAAAQREQLYVQRVLAPLLGPHHIPPQQPVRPSPTFLQQLLSSGAVCVSSDAQAVAAAGTAALLPDVTLLPQSTAAALLAPRPQQQAQQQEQQQAQPQQQTPGMPVGPVVCIELKPKCGFVTGCGTVHPANRELKHSRSRYRLHQLLKLSQASRRAGLDAWLVSGCSCWDGLMHQASLLLLQPCDVTLLHCSTSCLFLTIVPLPAVLLLPALQGKISACSAYDPCDLFSGDPARLRSALAALLQQPQNNLLLFVDGRRQELAGQQRRKGRKQQAQQQQQQPQQQQAQGAASLEQLLGGLLPLPPEQRRDALAELLAVVLEREGVLPRLLRAQQQCGYDVEGIYQLYCQLAGLQPEGATADAADNNGRGTSSSSSDTGRGGDSNGVSSSSGSEDADGMAAHAAAVAQLLALHEAEAHAVLRSYVVAATAKDCALMQSFEERQQWWDVVPACIFCPSLGDELLQCGSGGGQEGGASGSGGWSGGWFRYRLCFVDLDLKPLAKIPAHAELDRRIVEAAKRHLCTAGGTAGDP</sequence>
<dbReference type="GO" id="GO:0032958">
    <property type="term" value="P:inositol phosphate biosynthetic process"/>
    <property type="evidence" value="ECO:0007669"/>
    <property type="project" value="TreeGrafter"/>
</dbReference>
<gene>
    <name evidence="8" type="ORF">COHA_004790</name>
</gene>
<evidence type="ECO:0000256" key="6">
    <source>
        <dbReference type="RuleBase" id="RU364126"/>
    </source>
</evidence>
<dbReference type="Gene3D" id="3.30.200.110">
    <property type="entry name" value="Inositol-pentakisphosphate 2-kinase, N-lobe"/>
    <property type="match status" value="1"/>
</dbReference>
<dbReference type="InterPro" id="IPR009286">
    <property type="entry name" value="Ins_P5_2-kin"/>
</dbReference>
<keyword evidence="2 6" id="KW-0808">Transferase</keyword>
<feature type="region of interest" description="Disordered" evidence="7">
    <location>
        <begin position="178"/>
        <end position="201"/>
    </location>
</feature>
<dbReference type="Pfam" id="PF06090">
    <property type="entry name" value="Ins_P5_2-kin"/>
    <property type="match status" value="1"/>
</dbReference>
<dbReference type="GO" id="GO:0005524">
    <property type="term" value="F:ATP binding"/>
    <property type="evidence" value="ECO:0007669"/>
    <property type="project" value="UniProtKB-KW"/>
</dbReference>
<comment type="function">
    <text evidence="6">Phosphorylates Ins(1,3,4,5,6)P5 at position 2 to form Ins(1,2,3,4,5,6)P6 (InsP6 or phytate).</text>
</comment>
<dbReference type="InterPro" id="IPR043001">
    <property type="entry name" value="IP5_2-K_N_lobe"/>
</dbReference>
<evidence type="ECO:0000256" key="4">
    <source>
        <dbReference type="ARBA" id="ARBA00022777"/>
    </source>
</evidence>
<dbReference type="EMBL" id="JADXDR010000062">
    <property type="protein sequence ID" value="KAI7841620.1"/>
    <property type="molecule type" value="Genomic_DNA"/>
</dbReference>
<keyword evidence="3 6" id="KW-0547">Nucleotide-binding</keyword>
<proteinExistence type="predicted"/>
<keyword evidence="9" id="KW-1185">Reference proteome</keyword>
<evidence type="ECO:0000256" key="2">
    <source>
        <dbReference type="ARBA" id="ARBA00022679"/>
    </source>
</evidence>
<evidence type="ECO:0000256" key="1">
    <source>
        <dbReference type="ARBA" id="ARBA00012023"/>
    </source>
</evidence>
<feature type="compositionally biased region" description="Low complexity" evidence="7">
    <location>
        <begin position="481"/>
        <end position="492"/>
    </location>
</feature>
<feature type="region of interest" description="Disordered" evidence="7">
    <location>
        <begin position="456"/>
        <end position="492"/>
    </location>
</feature>
<evidence type="ECO:0000256" key="7">
    <source>
        <dbReference type="SAM" id="MobiDB-lite"/>
    </source>
</evidence>
<evidence type="ECO:0000313" key="9">
    <source>
        <dbReference type="Proteomes" id="UP001205105"/>
    </source>
</evidence>
<feature type="region of interest" description="Disordered" evidence="7">
    <location>
        <begin position="362"/>
        <end position="386"/>
    </location>
</feature>
<dbReference type="PANTHER" id="PTHR14456:SF2">
    <property type="entry name" value="INOSITOL-PENTAKISPHOSPHATE 2-KINASE"/>
    <property type="match status" value="1"/>
</dbReference>
<comment type="domain">
    <text evidence="6">The EXKPK motif is conserved in inositol-pentakisphosphate 2-kinases of both family 1 and 2.</text>
</comment>
<feature type="compositionally biased region" description="Low complexity" evidence="7">
    <location>
        <begin position="461"/>
        <end position="474"/>
    </location>
</feature>
<reference evidence="8" key="1">
    <citation type="submission" date="2020-11" db="EMBL/GenBank/DDBJ databases">
        <title>Chlorella ohadii genome sequencing and assembly.</title>
        <authorList>
            <person name="Murik O."/>
            <person name="Treves H."/>
            <person name="Kedem I."/>
            <person name="Shotland Y."/>
            <person name="Kaplan A."/>
        </authorList>
    </citation>
    <scope>NUCLEOTIDE SEQUENCE</scope>
    <source>
        <strain evidence="8">1</strain>
    </source>
</reference>
<evidence type="ECO:0000313" key="8">
    <source>
        <dbReference type="EMBL" id="KAI7841620.1"/>
    </source>
</evidence>
<dbReference type="GO" id="GO:0035299">
    <property type="term" value="F:inositol-1,3,4,5,6-pentakisphosphate 2-kinase activity"/>
    <property type="evidence" value="ECO:0007669"/>
    <property type="project" value="UniProtKB-EC"/>
</dbReference>
<evidence type="ECO:0000256" key="3">
    <source>
        <dbReference type="ARBA" id="ARBA00022741"/>
    </source>
</evidence>
<dbReference type="Proteomes" id="UP001205105">
    <property type="component" value="Unassembled WGS sequence"/>
</dbReference>
<dbReference type="PANTHER" id="PTHR14456">
    <property type="entry name" value="INOSITOL POLYPHOSPHATE KINASE 1"/>
    <property type="match status" value="1"/>
</dbReference>
<name>A0AAD5DT82_9CHLO</name>
<dbReference type="AlphaFoldDB" id="A0AAD5DT82"/>
<dbReference type="GO" id="GO:0005634">
    <property type="term" value="C:nucleus"/>
    <property type="evidence" value="ECO:0007669"/>
    <property type="project" value="TreeGrafter"/>
</dbReference>